<gene>
    <name evidence="1" type="ORF">E1898_15540</name>
</gene>
<accession>A0A4R5UUJ7</accession>
<dbReference type="EMBL" id="SMUW01000036">
    <property type="protein sequence ID" value="TDK42842.1"/>
    <property type="molecule type" value="Genomic_DNA"/>
</dbReference>
<keyword evidence="2" id="KW-1185">Reference proteome</keyword>
<dbReference type="PROSITE" id="PS51257">
    <property type="entry name" value="PROKAR_LIPOPROTEIN"/>
    <property type="match status" value="1"/>
</dbReference>
<dbReference type="SUPFAM" id="SSF50939">
    <property type="entry name" value="Sialidases"/>
    <property type="match status" value="1"/>
</dbReference>
<dbReference type="AlphaFoldDB" id="A0A4R5UUJ7"/>
<dbReference type="InterPro" id="IPR036278">
    <property type="entry name" value="Sialidase_sf"/>
</dbReference>
<organism evidence="1 2">
    <name type="scientific">Algoriphagus formosus</name>
    <dbReference type="NCBI Taxonomy" id="2007308"/>
    <lineage>
        <taxon>Bacteria</taxon>
        <taxon>Pseudomonadati</taxon>
        <taxon>Bacteroidota</taxon>
        <taxon>Cytophagia</taxon>
        <taxon>Cytophagales</taxon>
        <taxon>Cyclobacteriaceae</taxon>
        <taxon>Algoriphagus</taxon>
    </lineage>
</organism>
<name>A0A4R5UUJ7_9BACT</name>
<comment type="caution">
    <text evidence="1">The sequence shown here is derived from an EMBL/GenBank/DDBJ whole genome shotgun (WGS) entry which is preliminary data.</text>
</comment>
<proteinExistence type="predicted"/>
<evidence type="ECO:0000313" key="2">
    <source>
        <dbReference type="Proteomes" id="UP000295438"/>
    </source>
</evidence>
<sequence length="403" mass="44814">MKNYAYLLLFLLGSCQLGEEKLWQAEKIDFPGPAIASLPVLLASEDRLLLSFVSPLSDSTHALYFSEFKEEAFTSPQLITEGKDWFVNWADFPAIVDNQGNLLAHILQKSSPATFSYDVQLQALPKSESKWQNNLPLHQDSTLTEHGFVSSIAYSDSSYLVTWLDGRNTSGGGHDHSAHSGAMTLRVAEVNLQGKVIWDELLDARTCDCCQTSAAMTAEGPIILYRNRSDREIRDIAITRLVNGKWTEPRVIHADGWEIMGCPVNGPKVDARGETVLAAWFTNADQSSAVKVAFSSNSGADFSQAQTISTGDALGRVDVTLLNDEEGLVSWMEMKEDLTYLMVQKVNQEGNLFPAYQIAVMNPSRRSGFPQMERFGDWIYFAWTEMEESDTQIALARVGVDNF</sequence>
<dbReference type="RefSeq" id="WP_133391566.1">
    <property type="nucleotide sequence ID" value="NZ_SMUW01000036.1"/>
</dbReference>
<evidence type="ECO:0000313" key="1">
    <source>
        <dbReference type="EMBL" id="TDK42842.1"/>
    </source>
</evidence>
<evidence type="ECO:0008006" key="3">
    <source>
        <dbReference type="Google" id="ProtNLM"/>
    </source>
</evidence>
<reference evidence="1 2" key="1">
    <citation type="submission" date="2019-03" db="EMBL/GenBank/DDBJ databases">
        <title>Algoriphagus aquimaris sp. nov., isolated form marine sediment in Pohang, Korea.</title>
        <authorList>
            <person name="Kim J."/>
            <person name="Yoon S.-H."/>
            <person name="Lee S.-S."/>
        </authorList>
    </citation>
    <scope>NUCLEOTIDE SEQUENCE [LARGE SCALE GENOMIC DNA]</scope>
    <source>
        <strain evidence="1 2">F21</strain>
    </source>
</reference>
<dbReference type="Proteomes" id="UP000295438">
    <property type="component" value="Unassembled WGS sequence"/>
</dbReference>
<protein>
    <recommendedName>
        <fullName evidence="3">Exo-alpha-sialidase</fullName>
    </recommendedName>
</protein>